<proteinExistence type="predicted"/>
<dbReference type="InterPro" id="IPR009061">
    <property type="entry name" value="DNA-bd_dom_put_sf"/>
</dbReference>
<evidence type="ECO:0000313" key="3">
    <source>
        <dbReference type="Proteomes" id="UP000610760"/>
    </source>
</evidence>
<keyword evidence="3" id="KW-1185">Reference proteome</keyword>
<evidence type="ECO:0000313" key="2">
    <source>
        <dbReference type="EMBL" id="MBC8559718.1"/>
    </source>
</evidence>
<evidence type="ECO:0000259" key="1">
    <source>
        <dbReference type="Pfam" id="PF12728"/>
    </source>
</evidence>
<dbReference type="InterPro" id="IPR041657">
    <property type="entry name" value="HTH_17"/>
</dbReference>
<dbReference type="RefSeq" id="WP_249294648.1">
    <property type="nucleotide sequence ID" value="NZ_JACRSV010000001.1"/>
</dbReference>
<dbReference type="NCBIfam" id="TIGR01764">
    <property type="entry name" value="excise"/>
    <property type="match status" value="1"/>
</dbReference>
<dbReference type="InterPro" id="IPR010093">
    <property type="entry name" value="SinI_DNA-bd"/>
</dbReference>
<sequence>MSIYYTIEEAAKILKVTKRTVNTWVKDGRIRASKLANNKNIRISEEALQAFLTATEIKA</sequence>
<feature type="domain" description="Helix-turn-helix" evidence="1">
    <location>
        <begin position="4"/>
        <end position="54"/>
    </location>
</feature>
<comment type="caution">
    <text evidence="2">The sequence shown here is derived from an EMBL/GenBank/DDBJ whole genome shotgun (WGS) entry which is preliminary data.</text>
</comment>
<name>A0A926E4R5_9FIRM</name>
<dbReference type="EMBL" id="JACRSV010000001">
    <property type="protein sequence ID" value="MBC8559718.1"/>
    <property type="molecule type" value="Genomic_DNA"/>
</dbReference>
<dbReference type="Pfam" id="PF12728">
    <property type="entry name" value="HTH_17"/>
    <property type="match status" value="1"/>
</dbReference>
<accession>A0A926E4R5</accession>
<dbReference type="SUPFAM" id="SSF46955">
    <property type="entry name" value="Putative DNA-binding domain"/>
    <property type="match status" value="1"/>
</dbReference>
<gene>
    <name evidence="2" type="ORF">H8710_06470</name>
</gene>
<dbReference type="AlphaFoldDB" id="A0A926E4R5"/>
<dbReference type="GO" id="GO:0003677">
    <property type="term" value="F:DNA binding"/>
    <property type="evidence" value="ECO:0007669"/>
    <property type="project" value="InterPro"/>
</dbReference>
<reference evidence="2" key="1">
    <citation type="submission" date="2020-08" db="EMBL/GenBank/DDBJ databases">
        <title>Genome public.</title>
        <authorList>
            <person name="Liu C."/>
            <person name="Sun Q."/>
        </authorList>
    </citation>
    <scope>NUCLEOTIDE SEQUENCE</scope>
    <source>
        <strain evidence="2">NSJ-33</strain>
    </source>
</reference>
<dbReference type="Proteomes" id="UP000610760">
    <property type="component" value="Unassembled WGS sequence"/>
</dbReference>
<organism evidence="2 3">
    <name type="scientific">Fumia xinanensis</name>
    <dbReference type="NCBI Taxonomy" id="2763659"/>
    <lineage>
        <taxon>Bacteria</taxon>
        <taxon>Bacillati</taxon>
        <taxon>Bacillota</taxon>
        <taxon>Clostridia</taxon>
        <taxon>Eubacteriales</taxon>
        <taxon>Oscillospiraceae</taxon>
        <taxon>Fumia</taxon>
    </lineage>
</organism>
<protein>
    <submittedName>
        <fullName evidence="2">Helix-turn-helix domain-containing protein</fullName>
    </submittedName>
</protein>
<dbReference type="Gene3D" id="1.10.1660.10">
    <property type="match status" value="1"/>
</dbReference>